<dbReference type="PANTHER" id="PTHR48228">
    <property type="entry name" value="SUCCINYL-COA--D-CITRAMALATE COA-TRANSFERASE"/>
    <property type="match status" value="1"/>
</dbReference>
<reference evidence="1 2" key="1">
    <citation type="submission" date="2019-03" db="EMBL/GenBank/DDBJ databases">
        <title>Genomic Encyclopedia of Type Strains, Phase IV (KMG-IV): sequencing the most valuable type-strain genomes for metagenomic binning, comparative biology and taxonomic classification.</title>
        <authorList>
            <person name="Goeker M."/>
        </authorList>
    </citation>
    <scope>NUCLEOTIDE SEQUENCE [LARGE SCALE GENOMIC DNA]</scope>
    <source>
        <strain evidence="1 2">DSM 23344</strain>
    </source>
</reference>
<dbReference type="SUPFAM" id="SSF89796">
    <property type="entry name" value="CoA-transferase family III (CaiB/BaiF)"/>
    <property type="match status" value="1"/>
</dbReference>
<evidence type="ECO:0000313" key="2">
    <source>
        <dbReference type="Proteomes" id="UP000294980"/>
    </source>
</evidence>
<proteinExistence type="predicted"/>
<dbReference type="Gene3D" id="3.40.50.10540">
    <property type="entry name" value="Crotonobetainyl-coa:carnitine coa-transferase, domain 1"/>
    <property type="match status" value="1"/>
</dbReference>
<organism evidence="1 2">
    <name type="scientific">Chromatocurvus halotolerans</name>
    <dbReference type="NCBI Taxonomy" id="1132028"/>
    <lineage>
        <taxon>Bacteria</taxon>
        <taxon>Pseudomonadati</taxon>
        <taxon>Pseudomonadota</taxon>
        <taxon>Gammaproteobacteria</taxon>
        <taxon>Cellvibrionales</taxon>
        <taxon>Halieaceae</taxon>
        <taxon>Chromatocurvus</taxon>
    </lineage>
</organism>
<dbReference type="EMBL" id="SLWX01000002">
    <property type="protein sequence ID" value="TCO77659.1"/>
    <property type="molecule type" value="Genomic_DNA"/>
</dbReference>
<dbReference type="InterPro" id="IPR050509">
    <property type="entry name" value="CoA-transferase_III"/>
</dbReference>
<sequence>MGPLHGYTVIELAGIGPAPMGGMMLADMGAEVIRVDRAGAADPRLTERVSGRGKKSIVINLKDSSGVETLLRMLENADVLIDPFRPGVCEKLGIGPDVCMARNPRLVFARMTGWGQTGPLAHTAGHDINYISLAGALYAVGPAGGKPVVPLNLVGDMGGGGMLLVNGVLAALLEASSSGQGQVIDVAMVDGTAQSMWMFHSLHSLGAWNADERGVNMLDGGAHFYDTYECADGEYMAVGAIEPQFYAELCRLAELPAETFGDQNNAAAWPAMKAQLAEVFRRKSRDEWSALFEGSDACVAPVLRFTEAPEHPANRAREVYIEIDGVVQPAPAPRFARTPSAVGHGAHGAGEDTHAVLSAMGFGAEEIDALHRQGAVTMQT</sequence>
<dbReference type="PANTHER" id="PTHR48228:SF5">
    <property type="entry name" value="ALPHA-METHYLACYL-COA RACEMASE"/>
    <property type="match status" value="1"/>
</dbReference>
<dbReference type="InterPro" id="IPR023606">
    <property type="entry name" value="CoA-Trfase_III_dom_1_sf"/>
</dbReference>
<dbReference type="Pfam" id="PF02515">
    <property type="entry name" value="CoA_transf_3"/>
    <property type="match status" value="1"/>
</dbReference>
<protein>
    <submittedName>
        <fullName evidence="1">Alpha-methylacyl-CoA racemase</fullName>
    </submittedName>
</protein>
<dbReference type="RefSeq" id="WP_117314544.1">
    <property type="nucleotide sequence ID" value="NZ_QQSW01000001.1"/>
</dbReference>
<keyword evidence="2" id="KW-1185">Reference proteome</keyword>
<dbReference type="Gene3D" id="3.30.1540.10">
    <property type="entry name" value="formyl-coa transferase, domain 3"/>
    <property type="match status" value="1"/>
</dbReference>
<comment type="caution">
    <text evidence="1">The sequence shown here is derived from an EMBL/GenBank/DDBJ whole genome shotgun (WGS) entry which is preliminary data.</text>
</comment>
<accession>A0A4R2L1D8</accession>
<dbReference type="AlphaFoldDB" id="A0A4R2L1D8"/>
<dbReference type="InterPro" id="IPR044855">
    <property type="entry name" value="CoA-Trfase_III_dom3_sf"/>
</dbReference>
<dbReference type="Proteomes" id="UP000294980">
    <property type="component" value="Unassembled WGS sequence"/>
</dbReference>
<gene>
    <name evidence="1" type="ORF">EV688_102116</name>
</gene>
<name>A0A4R2L1D8_9GAMM</name>
<dbReference type="OrthoDB" id="9058532at2"/>
<evidence type="ECO:0000313" key="1">
    <source>
        <dbReference type="EMBL" id="TCO77659.1"/>
    </source>
</evidence>
<dbReference type="InterPro" id="IPR003673">
    <property type="entry name" value="CoA-Trfase_fam_III"/>
</dbReference>
<dbReference type="GO" id="GO:0003824">
    <property type="term" value="F:catalytic activity"/>
    <property type="evidence" value="ECO:0007669"/>
    <property type="project" value="InterPro"/>
</dbReference>